<sequence length="107" mass="11699">ISPKNLLAYFNIKPNILCTVGNEIAYTMFAAVVFTLQSELDTASGKPLVIPQASLNGQSIQGIGDRIMQMEPTREPPLFSCGLFCTKYDSFENVRPNSSIFVGCNTC</sequence>
<comment type="caution">
    <text evidence="1">The sequence shown here is derived from an EMBL/GenBank/DDBJ whole genome shotgun (WGS) entry which is preliminary data.</text>
</comment>
<feature type="non-terminal residue" evidence="1">
    <location>
        <position position="1"/>
    </location>
</feature>
<name>A0A9P4MS39_9PLEO</name>
<proteinExistence type="predicted"/>
<dbReference type="AlphaFoldDB" id="A0A9P4MS39"/>
<gene>
    <name evidence="1" type="ORF">GQ43DRAFT_347341</name>
</gene>
<protein>
    <submittedName>
        <fullName evidence="1">Uncharacterized protein</fullName>
    </submittedName>
</protein>
<evidence type="ECO:0000313" key="1">
    <source>
        <dbReference type="EMBL" id="KAF2200587.1"/>
    </source>
</evidence>
<organism evidence="1 2">
    <name type="scientific">Delitschia confertaspora ATCC 74209</name>
    <dbReference type="NCBI Taxonomy" id="1513339"/>
    <lineage>
        <taxon>Eukaryota</taxon>
        <taxon>Fungi</taxon>
        <taxon>Dikarya</taxon>
        <taxon>Ascomycota</taxon>
        <taxon>Pezizomycotina</taxon>
        <taxon>Dothideomycetes</taxon>
        <taxon>Pleosporomycetidae</taxon>
        <taxon>Pleosporales</taxon>
        <taxon>Delitschiaceae</taxon>
        <taxon>Delitschia</taxon>
    </lineage>
</organism>
<accession>A0A9P4MS39</accession>
<dbReference type="OrthoDB" id="5953249at2759"/>
<dbReference type="Proteomes" id="UP000799536">
    <property type="component" value="Unassembled WGS sequence"/>
</dbReference>
<dbReference type="EMBL" id="ML994015">
    <property type="protein sequence ID" value="KAF2200587.1"/>
    <property type="molecule type" value="Genomic_DNA"/>
</dbReference>
<evidence type="ECO:0000313" key="2">
    <source>
        <dbReference type="Proteomes" id="UP000799536"/>
    </source>
</evidence>
<keyword evidence="2" id="KW-1185">Reference proteome</keyword>
<reference evidence="1" key="1">
    <citation type="journal article" date="2020" name="Stud. Mycol.">
        <title>101 Dothideomycetes genomes: a test case for predicting lifestyles and emergence of pathogens.</title>
        <authorList>
            <person name="Haridas S."/>
            <person name="Albert R."/>
            <person name="Binder M."/>
            <person name="Bloem J."/>
            <person name="Labutti K."/>
            <person name="Salamov A."/>
            <person name="Andreopoulos B."/>
            <person name="Baker S."/>
            <person name="Barry K."/>
            <person name="Bills G."/>
            <person name="Bluhm B."/>
            <person name="Cannon C."/>
            <person name="Castanera R."/>
            <person name="Culley D."/>
            <person name="Daum C."/>
            <person name="Ezra D."/>
            <person name="Gonzalez J."/>
            <person name="Henrissat B."/>
            <person name="Kuo A."/>
            <person name="Liang C."/>
            <person name="Lipzen A."/>
            <person name="Lutzoni F."/>
            <person name="Magnuson J."/>
            <person name="Mondo S."/>
            <person name="Nolan M."/>
            <person name="Ohm R."/>
            <person name="Pangilinan J."/>
            <person name="Park H.-J."/>
            <person name="Ramirez L."/>
            <person name="Alfaro M."/>
            <person name="Sun H."/>
            <person name="Tritt A."/>
            <person name="Yoshinaga Y."/>
            <person name="Zwiers L.-H."/>
            <person name="Turgeon B."/>
            <person name="Goodwin S."/>
            <person name="Spatafora J."/>
            <person name="Crous P."/>
            <person name="Grigoriev I."/>
        </authorList>
    </citation>
    <scope>NUCLEOTIDE SEQUENCE</scope>
    <source>
        <strain evidence="1">ATCC 74209</strain>
    </source>
</reference>
<feature type="non-terminal residue" evidence="1">
    <location>
        <position position="107"/>
    </location>
</feature>